<keyword evidence="1" id="KW-0732">Signal</keyword>
<evidence type="ECO:0000256" key="3">
    <source>
        <dbReference type="SAM" id="MobiDB-lite"/>
    </source>
</evidence>
<protein>
    <submittedName>
        <fullName evidence="5">M23 family metallopeptidase</fullName>
    </submittedName>
</protein>
<feature type="region of interest" description="Disordered" evidence="3">
    <location>
        <begin position="125"/>
        <end position="147"/>
    </location>
</feature>
<keyword evidence="6" id="KW-1185">Reference proteome</keyword>
<organism evidence="5 6">
    <name type="scientific">Paenibacillus lemnae</name>
    <dbReference type="NCBI Taxonomy" id="1330551"/>
    <lineage>
        <taxon>Bacteria</taxon>
        <taxon>Bacillati</taxon>
        <taxon>Bacillota</taxon>
        <taxon>Bacilli</taxon>
        <taxon>Bacillales</taxon>
        <taxon>Paenibacillaceae</taxon>
        <taxon>Paenibacillus</taxon>
    </lineage>
</organism>
<gene>
    <name evidence="5" type="ORF">HII30_08060</name>
</gene>
<dbReference type="PANTHER" id="PTHR21666:SF289">
    <property type="entry name" value="L-ALA--D-GLU ENDOPEPTIDASE"/>
    <property type="match status" value="1"/>
</dbReference>
<dbReference type="Pfam" id="PF01551">
    <property type="entry name" value="Peptidase_M23"/>
    <property type="match status" value="1"/>
</dbReference>
<accession>A0A848M547</accession>
<feature type="coiled-coil region" evidence="2">
    <location>
        <begin position="79"/>
        <end position="106"/>
    </location>
</feature>
<evidence type="ECO:0000256" key="2">
    <source>
        <dbReference type="SAM" id="Coils"/>
    </source>
</evidence>
<reference evidence="5 6" key="1">
    <citation type="submission" date="2020-04" db="EMBL/GenBank/DDBJ databases">
        <title>Paenibacillus algicola sp. nov., a novel marine bacterium producing alginate lyase.</title>
        <authorList>
            <person name="Huang H."/>
        </authorList>
    </citation>
    <scope>NUCLEOTIDE SEQUENCE [LARGE SCALE GENOMIC DNA]</scope>
    <source>
        <strain evidence="5 6">L7-75</strain>
    </source>
</reference>
<evidence type="ECO:0000259" key="4">
    <source>
        <dbReference type="Pfam" id="PF01551"/>
    </source>
</evidence>
<dbReference type="GO" id="GO:0004222">
    <property type="term" value="F:metalloendopeptidase activity"/>
    <property type="evidence" value="ECO:0007669"/>
    <property type="project" value="TreeGrafter"/>
</dbReference>
<sequence>MKPKPAKQPLTLLVLRDAQHSVKQVHLSKPLLIAVPAAAILSITGLILSMQIQSSRDISELERQLTLQHLKSLRMEITVSDKEAAIERLNQAIIQLSEEAAQTDAHMKSVRQLEEQLRTFIQEQGFDPSESSEDISSSQTGDPSSMGGEYIAVYEQDMLHLAEETLDDFERIRNLMETMEKAIPRTLDHAAQAQHQRESTPSRWPTESRRLTSSFGYRSDPINGRSAFHAGIDIAGSRGDPVYAAASGTVSAVEFSSARGRYVIIDHPDGLQTWYLHLDRASVEAGDQIKQGDIIGALGNTGRSTGAHLHFEVVKNNRPVNPLHFVD</sequence>
<proteinExistence type="predicted"/>
<evidence type="ECO:0000313" key="6">
    <source>
        <dbReference type="Proteomes" id="UP000565468"/>
    </source>
</evidence>
<dbReference type="Proteomes" id="UP000565468">
    <property type="component" value="Unassembled WGS sequence"/>
</dbReference>
<evidence type="ECO:0000256" key="1">
    <source>
        <dbReference type="ARBA" id="ARBA00022729"/>
    </source>
</evidence>
<dbReference type="SUPFAM" id="SSF51261">
    <property type="entry name" value="Duplicated hybrid motif"/>
    <property type="match status" value="1"/>
</dbReference>
<dbReference type="Gene3D" id="2.70.70.10">
    <property type="entry name" value="Glucose Permease (Domain IIA)"/>
    <property type="match status" value="1"/>
</dbReference>
<dbReference type="FunFam" id="2.70.70.10:FF:000006">
    <property type="entry name" value="M23 family peptidase"/>
    <property type="match status" value="1"/>
</dbReference>
<feature type="domain" description="M23ase beta-sheet core" evidence="4">
    <location>
        <begin position="228"/>
        <end position="322"/>
    </location>
</feature>
<dbReference type="InterPro" id="IPR050570">
    <property type="entry name" value="Cell_wall_metabolism_enzyme"/>
</dbReference>
<comment type="caution">
    <text evidence="5">The sequence shown here is derived from an EMBL/GenBank/DDBJ whole genome shotgun (WGS) entry which is preliminary data.</text>
</comment>
<dbReference type="InterPro" id="IPR016047">
    <property type="entry name" value="M23ase_b-sheet_dom"/>
</dbReference>
<dbReference type="RefSeq" id="WP_169504498.1">
    <property type="nucleotide sequence ID" value="NZ_JABBPN010000005.1"/>
</dbReference>
<dbReference type="EMBL" id="JABBPN010000005">
    <property type="protein sequence ID" value="NMO95726.1"/>
    <property type="molecule type" value="Genomic_DNA"/>
</dbReference>
<dbReference type="PANTHER" id="PTHR21666">
    <property type="entry name" value="PEPTIDASE-RELATED"/>
    <property type="match status" value="1"/>
</dbReference>
<dbReference type="CDD" id="cd12797">
    <property type="entry name" value="M23_peptidase"/>
    <property type="match status" value="1"/>
</dbReference>
<name>A0A848M547_PAELE</name>
<evidence type="ECO:0000313" key="5">
    <source>
        <dbReference type="EMBL" id="NMO95726.1"/>
    </source>
</evidence>
<keyword evidence="2" id="KW-0175">Coiled coil</keyword>
<dbReference type="AlphaFoldDB" id="A0A848M547"/>
<dbReference type="InterPro" id="IPR011055">
    <property type="entry name" value="Dup_hybrid_motif"/>
</dbReference>